<evidence type="ECO:0000256" key="4">
    <source>
        <dbReference type="PROSITE-ProRule" id="PRU00284"/>
    </source>
</evidence>
<dbReference type="InterPro" id="IPR004090">
    <property type="entry name" value="Chemotax_Me-accpt_rcpt"/>
</dbReference>
<dbReference type="CDD" id="cd11386">
    <property type="entry name" value="MCP_signal"/>
    <property type="match status" value="1"/>
</dbReference>
<evidence type="ECO:0000256" key="2">
    <source>
        <dbReference type="ARBA" id="ARBA00022481"/>
    </source>
</evidence>
<dbReference type="Pfam" id="PF00672">
    <property type="entry name" value="HAMP"/>
    <property type="match status" value="1"/>
</dbReference>
<dbReference type="InterPro" id="IPR003660">
    <property type="entry name" value="HAMP_dom"/>
</dbReference>
<dbReference type="PANTHER" id="PTHR43531:SF14">
    <property type="entry name" value="METHYL-ACCEPTING CHEMOTAXIS PROTEIN I-RELATED"/>
    <property type="match status" value="1"/>
</dbReference>
<dbReference type="SUPFAM" id="SSF58104">
    <property type="entry name" value="Methyl-accepting chemotaxis protein (MCP) signaling domain"/>
    <property type="match status" value="1"/>
</dbReference>
<dbReference type="AlphaFoldDB" id="A0A7X4H3G4"/>
<name>A0A7X4H3G4_9BURK</name>
<comment type="subcellular location">
    <subcellularLocation>
        <location evidence="1">Membrane</location>
    </subcellularLocation>
</comment>
<keyword evidence="2" id="KW-0488">Methylation</keyword>
<keyword evidence="6" id="KW-1133">Transmembrane helix</keyword>
<proteinExistence type="inferred from homology"/>
<dbReference type="Proteomes" id="UP000469734">
    <property type="component" value="Unassembled WGS sequence"/>
</dbReference>
<reference evidence="9 10" key="1">
    <citation type="submission" date="2019-12" db="EMBL/GenBank/DDBJ databases">
        <title>Novel species isolated from a subtropical stream in China.</title>
        <authorList>
            <person name="Lu H."/>
        </authorList>
    </citation>
    <scope>NUCLEOTIDE SEQUENCE [LARGE SCALE GENOMIC DNA]</scope>
    <source>
        <strain evidence="9 10">FT134W</strain>
    </source>
</reference>
<dbReference type="SMART" id="SM00304">
    <property type="entry name" value="HAMP"/>
    <property type="match status" value="1"/>
</dbReference>
<feature type="transmembrane region" description="Helical" evidence="6">
    <location>
        <begin position="6"/>
        <end position="27"/>
    </location>
</feature>
<evidence type="ECO:0000259" key="7">
    <source>
        <dbReference type="PROSITE" id="PS50111"/>
    </source>
</evidence>
<protein>
    <submittedName>
        <fullName evidence="9">HAMP domain-containing protein</fullName>
    </submittedName>
</protein>
<dbReference type="PROSITE" id="PS50885">
    <property type="entry name" value="HAMP"/>
    <property type="match status" value="1"/>
</dbReference>
<comment type="similarity">
    <text evidence="3">Belongs to the methyl-accepting chemotaxis (MCP) protein family.</text>
</comment>
<evidence type="ECO:0000256" key="1">
    <source>
        <dbReference type="ARBA" id="ARBA00004370"/>
    </source>
</evidence>
<keyword evidence="6" id="KW-0812">Transmembrane</keyword>
<gene>
    <name evidence="9" type="ORF">GTP56_20840</name>
</gene>
<dbReference type="SMART" id="SM00283">
    <property type="entry name" value="MA"/>
    <property type="match status" value="1"/>
</dbReference>
<dbReference type="InterPro" id="IPR004089">
    <property type="entry name" value="MCPsignal_dom"/>
</dbReference>
<evidence type="ECO:0000313" key="9">
    <source>
        <dbReference type="EMBL" id="MYM74623.1"/>
    </source>
</evidence>
<evidence type="ECO:0000259" key="8">
    <source>
        <dbReference type="PROSITE" id="PS50885"/>
    </source>
</evidence>
<sequence>MKIAHKLLIVPAAALTALLCVGILSYLSMQENERRMQNLKDVTFNALQQASQQSIALGQLHAATYARIAIAGSLSEDELKRYGEQTSTGLVAISKELTELKALPGATEAAQALPLVEQYRASVVQALDLASMDPNTGVAAMQQADGHYQQVRTLLAKVVANLGRETDQALQEGKDADRQANWITLLTTLAAFAALLALTSWVTRTVLRPIAAACAAAERLAAGDLATDIPVQYDDELGALARALATVVANWRRLLGEIRAAGSTITQEAGEIAQGNADLSARTESQASSLQQTAASMHELTGAVRANADHARQANQLVVSASDVALQGGQVVGQVVETMASIKASSSRVGDIIGVIDAIAFQTNILALNAAVEAARAGEQGRGFAVVATEVRALAQRSAQAAREIKGLIEESMAQVADGSALADTAGQTMNNIVASVRQVTEIMNEITVASQRQTTGIEEVNSAIGEMDDLTQRNAALVEQAAAAAQNMRDQALDLLRVVGMFQLPGAVVAAAPLLPAAGGQRPLGAYAALGPA</sequence>
<dbReference type="EMBL" id="WWCR01000025">
    <property type="protein sequence ID" value="MYM74623.1"/>
    <property type="molecule type" value="Genomic_DNA"/>
</dbReference>
<dbReference type="PANTHER" id="PTHR43531">
    <property type="entry name" value="PROTEIN ICFG"/>
    <property type="match status" value="1"/>
</dbReference>
<evidence type="ECO:0000256" key="6">
    <source>
        <dbReference type="SAM" id="Phobius"/>
    </source>
</evidence>
<dbReference type="PRINTS" id="PR00260">
    <property type="entry name" value="CHEMTRNSDUCR"/>
</dbReference>
<keyword evidence="6" id="KW-0472">Membrane</keyword>
<keyword evidence="4" id="KW-0807">Transducer</keyword>
<organism evidence="9 10">
    <name type="scientific">Duganella margarita</name>
    <dbReference type="NCBI Taxonomy" id="2692170"/>
    <lineage>
        <taxon>Bacteria</taxon>
        <taxon>Pseudomonadati</taxon>
        <taxon>Pseudomonadota</taxon>
        <taxon>Betaproteobacteria</taxon>
        <taxon>Burkholderiales</taxon>
        <taxon>Oxalobacteraceae</taxon>
        <taxon>Telluria group</taxon>
        <taxon>Duganella</taxon>
    </lineage>
</organism>
<dbReference type="Gene3D" id="1.10.287.950">
    <property type="entry name" value="Methyl-accepting chemotaxis protein"/>
    <property type="match status" value="1"/>
</dbReference>
<comment type="caution">
    <text evidence="9">The sequence shown here is derived from an EMBL/GenBank/DDBJ whole genome shotgun (WGS) entry which is preliminary data.</text>
</comment>
<evidence type="ECO:0000256" key="3">
    <source>
        <dbReference type="ARBA" id="ARBA00029447"/>
    </source>
</evidence>
<dbReference type="FunFam" id="1.10.287.950:FF:000001">
    <property type="entry name" value="Methyl-accepting chemotaxis sensory transducer"/>
    <property type="match status" value="1"/>
</dbReference>
<dbReference type="Pfam" id="PF00015">
    <property type="entry name" value="MCPsignal"/>
    <property type="match status" value="1"/>
</dbReference>
<dbReference type="RefSeq" id="WP_161051524.1">
    <property type="nucleotide sequence ID" value="NZ_WWCR01000025.1"/>
</dbReference>
<feature type="domain" description="Methyl-accepting transducer" evidence="7">
    <location>
        <begin position="261"/>
        <end position="490"/>
    </location>
</feature>
<dbReference type="InterPro" id="IPR051310">
    <property type="entry name" value="MCP_chemotaxis"/>
</dbReference>
<feature type="coiled-coil region" evidence="5">
    <location>
        <begin position="461"/>
        <end position="488"/>
    </location>
</feature>
<feature type="domain" description="HAMP" evidence="8">
    <location>
        <begin position="204"/>
        <end position="256"/>
    </location>
</feature>
<dbReference type="GO" id="GO:0006935">
    <property type="term" value="P:chemotaxis"/>
    <property type="evidence" value="ECO:0007669"/>
    <property type="project" value="InterPro"/>
</dbReference>
<dbReference type="GO" id="GO:0004888">
    <property type="term" value="F:transmembrane signaling receptor activity"/>
    <property type="evidence" value="ECO:0007669"/>
    <property type="project" value="InterPro"/>
</dbReference>
<accession>A0A7X4H3G4</accession>
<evidence type="ECO:0000313" key="10">
    <source>
        <dbReference type="Proteomes" id="UP000469734"/>
    </source>
</evidence>
<evidence type="ECO:0000256" key="5">
    <source>
        <dbReference type="SAM" id="Coils"/>
    </source>
</evidence>
<dbReference type="GO" id="GO:0005886">
    <property type="term" value="C:plasma membrane"/>
    <property type="evidence" value="ECO:0007669"/>
    <property type="project" value="TreeGrafter"/>
</dbReference>
<dbReference type="PROSITE" id="PS50111">
    <property type="entry name" value="CHEMOTAXIS_TRANSDUC_2"/>
    <property type="match status" value="1"/>
</dbReference>
<keyword evidence="5" id="KW-0175">Coiled coil</keyword>
<dbReference type="GO" id="GO:0007165">
    <property type="term" value="P:signal transduction"/>
    <property type="evidence" value="ECO:0007669"/>
    <property type="project" value="UniProtKB-KW"/>
</dbReference>